<evidence type="ECO:0000256" key="5">
    <source>
        <dbReference type="SAM" id="SignalP"/>
    </source>
</evidence>
<dbReference type="InterPro" id="IPR013974">
    <property type="entry name" value="SAF"/>
</dbReference>
<dbReference type="GO" id="GO:0042597">
    <property type="term" value="C:periplasmic space"/>
    <property type="evidence" value="ECO:0007669"/>
    <property type="project" value="UniProtKB-SubCell"/>
</dbReference>
<feature type="chain" id="PRO_5003256518" evidence="5">
    <location>
        <begin position="22"/>
        <end position="447"/>
    </location>
</feature>
<dbReference type="InterPro" id="IPR017585">
    <property type="entry name" value="SAF_FlgA"/>
</dbReference>
<dbReference type="PANTHER" id="PTHR36307">
    <property type="entry name" value="FLAGELLA BASAL BODY P-RING FORMATION PROTEIN FLGA"/>
    <property type="match status" value="1"/>
</dbReference>
<evidence type="ECO:0000256" key="3">
    <source>
        <dbReference type="ARBA" id="ARBA00022764"/>
    </source>
</evidence>
<reference evidence="8" key="1">
    <citation type="submission" date="2011-02" db="EMBL/GenBank/DDBJ databases">
        <title>The complete genome of Planctomyces brasiliensis DSM 5305.</title>
        <authorList>
            <person name="Lucas S."/>
            <person name="Copeland A."/>
            <person name="Lapidus A."/>
            <person name="Bruce D."/>
            <person name="Goodwin L."/>
            <person name="Pitluck S."/>
            <person name="Kyrpides N."/>
            <person name="Mavromatis K."/>
            <person name="Pagani I."/>
            <person name="Ivanova N."/>
            <person name="Ovchinnikova G."/>
            <person name="Lu M."/>
            <person name="Detter J.C."/>
            <person name="Han C."/>
            <person name="Land M."/>
            <person name="Hauser L."/>
            <person name="Markowitz V."/>
            <person name="Cheng J.-F."/>
            <person name="Hugenholtz P."/>
            <person name="Woyke T."/>
            <person name="Wu D."/>
            <person name="Tindall B."/>
            <person name="Pomrenke H.G."/>
            <person name="Brambilla E."/>
            <person name="Klenk H.-P."/>
            <person name="Eisen J.A."/>
        </authorList>
    </citation>
    <scope>NUCLEOTIDE SEQUENCE [LARGE SCALE GENOMIC DNA]</scope>
    <source>
        <strain evidence="8">ATCC 49424 / DSM 5305 / JCM 21570 / NBRC 103401 / IFAM 1448</strain>
    </source>
</reference>
<keyword evidence="7" id="KW-0969">Cilium</keyword>
<comment type="subcellular location">
    <subcellularLocation>
        <location evidence="1">Periplasm</location>
    </subcellularLocation>
</comment>
<keyword evidence="8" id="KW-1185">Reference proteome</keyword>
<keyword evidence="7" id="KW-0966">Cell projection</keyword>
<dbReference type="SMART" id="SM00858">
    <property type="entry name" value="SAF"/>
    <property type="match status" value="1"/>
</dbReference>
<dbReference type="GO" id="GO:0044780">
    <property type="term" value="P:bacterial-type flagellum assembly"/>
    <property type="evidence" value="ECO:0007669"/>
    <property type="project" value="InterPro"/>
</dbReference>
<evidence type="ECO:0000256" key="4">
    <source>
        <dbReference type="SAM" id="MobiDB-lite"/>
    </source>
</evidence>
<protein>
    <submittedName>
        <fullName evidence="7">Flagella basal body P-ring formation protein FlgA</fullName>
    </submittedName>
</protein>
<dbReference type="InterPro" id="IPR039246">
    <property type="entry name" value="Flagellar_FlgA"/>
</dbReference>
<keyword evidence="7" id="KW-0282">Flagellum</keyword>
<dbReference type="eggNOG" id="COG1261">
    <property type="taxonomic scope" value="Bacteria"/>
</dbReference>
<evidence type="ECO:0000313" key="8">
    <source>
        <dbReference type="Proteomes" id="UP000006860"/>
    </source>
</evidence>
<evidence type="ECO:0000313" key="7">
    <source>
        <dbReference type="EMBL" id="ADY62158.1"/>
    </source>
</evidence>
<evidence type="ECO:0000256" key="2">
    <source>
        <dbReference type="ARBA" id="ARBA00022729"/>
    </source>
</evidence>
<dbReference type="PANTHER" id="PTHR36307:SF1">
    <property type="entry name" value="FLAGELLA BASAL BODY P-RING FORMATION PROTEIN FLGA"/>
    <property type="match status" value="1"/>
</dbReference>
<dbReference type="RefSeq" id="WP_013630862.1">
    <property type="nucleotide sequence ID" value="NC_015174.1"/>
</dbReference>
<evidence type="ECO:0000259" key="6">
    <source>
        <dbReference type="SMART" id="SM00858"/>
    </source>
</evidence>
<sequence>MLRNLLLLTCLCGAMTVSVDAAVIRLREKATVDAALISLGDIANLSEVDEVEREQLQRLTLAPAPSAGRTTTITLDTIRRELSLRGIDQTNLQFSGPSQTDVSRYSRTETAQPQMTVSERDHELLEQRLEQTVQQAIAEQLPGNTSIRVAFVESQIRDLLTTGLQSSRWQVDVSMIQRLGPQLLRFATVDSQGLPVARELRVVLSESPRVLALKRALPRGKVIRADDLQWVEAEQTAGLFLDPQEVIGTETIRSVRADQPLQQSDVRQLPLVRRNEIVSVSANIGSISVRRYCRSLGEASLGQFVTLVPVDGKDKITARVTGLREAEVLIDGQDLPGASAQPADQQGLILNSNVNNVRPAANREEGNIIRPRIPARQQLGEPQQKQVSPLANQPTFIQPAAHATVENDRPVQAIPAQADAQPERVEPAIPWGQPGRILPNQPAALTE</sequence>
<dbReference type="STRING" id="756272.Plabr_4587"/>
<name>F0SNB5_RUBBR</name>
<accession>F0SNB5</accession>
<dbReference type="CDD" id="cd11614">
    <property type="entry name" value="SAF_CpaB_FlgA_like"/>
    <property type="match status" value="1"/>
</dbReference>
<feature type="signal peptide" evidence="5">
    <location>
        <begin position="1"/>
        <end position="21"/>
    </location>
</feature>
<dbReference type="Pfam" id="PF13144">
    <property type="entry name" value="ChapFlgA"/>
    <property type="match status" value="1"/>
</dbReference>
<dbReference type="AlphaFoldDB" id="F0SNB5"/>
<dbReference type="Proteomes" id="UP000006860">
    <property type="component" value="Chromosome"/>
</dbReference>
<keyword evidence="2 5" id="KW-0732">Signal</keyword>
<organism evidence="7 8">
    <name type="scientific">Rubinisphaera brasiliensis (strain ATCC 49424 / DSM 5305 / JCM 21570 / IAM 15109 / NBRC 103401 / IFAM 1448)</name>
    <name type="common">Planctomyces brasiliensis</name>
    <dbReference type="NCBI Taxonomy" id="756272"/>
    <lineage>
        <taxon>Bacteria</taxon>
        <taxon>Pseudomonadati</taxon>
        <taxon>Planctomycetota</taxon>
        <taxon>Planctomycetia</taxon>
        <taxon>Planctomycetales</taxon>
        <taxon>Planctomycetaceae</taxon>
        <taxon>Rubinisphaera</taxon>
    </lineage>
</organism>
<dbReference type="NCBIfam" id="TIGR03170">
    <property type="entry name" value="flgA_cterm"/>
    <property type="match status" value="1"/>
</dbReference>
<feature type="region of interest" description="Disordered" evidence="4">
    <location>
        <begin position="416"/>
        <end position="447"/>
    </location>
</feature>
<gene>
    <name evidence="7" type="ordered locus">Plabr_4587</name>
</gene>
<evidence type="ECO:0000256" key="1">
    <source>
        <dbReference type="ARBA" id="ARBA00004418"/>
    </source>
</evidence>
<dbReference type="KEGG" id="pbs:Plabr_4587"/>
<proteinExistence type="predicted"/>
<dbReference type="HOGENOM" id="CLU_612334_0_0_0"/>
<feature type="domain" description="SAF" evidence="6">
    <location>
        <begin position="208"/>
        <end position="267"/>
    </location>
</feature>
<keyword evidence="3" id="KW-0574">Periplasm</keyword>
<dbReference type="Gene3D" id="3.90.1210.10">
    <property type="entry name" value="Antifreeze-like/N-acetylneuraminic acid synthase C-terminal domain"/>
    <property type="match status" value="1"/>
</dbReference>
<dbReference type="EMBL" id="CP002546">
    <property type="protein sequence ID" value="ADY62158.1"/>
    <property type="molecule type" value="Genomic_DNA"/>
</dbReference>